<feature type="non-terminal residue" evidence="3">
    <location>
        <position position="896"/>
    </location>
</feature>
<evidence type="ECO:0000313" key="4">
    <source>
        <dbReference type="Proteomes" id="UP000654075"/>
    </source>
</evidence>
<feature type="compositionally biased region" description="Basic and acidic residues" evidence="1">
    <location>
        <begin position="571"/>
        <end position="594"/>
    </location>
</feature>
<dbReference type="PANTHER" id="PTHR13179:SF8">
    <property type="entry name" value="GATOR COMPLEX PROTEIN DEPDC5"/>
    <property type="match status" value="1"/>
</dbReference>
<feature type="compositionally biased region" description="Low complexity" evidence="1">
    <location>
        <begin position="181"/>
        <end position="209"/>
    </location>
</feature>
<dbReference type="Proteomes" id="UP000654075">
    <property type="component" value="Unassembled WGS sequence"/>
</dbReference>
<accession>A0A813H979</accession>
<proteinExistence type="predicted"/>
<evidence type="ECO:0000259" key="2">
    <source>
        <dbReference type="Pfam" id="PF12257"/>
    </source>
</evidence>
<protein>
    <recommendedName>
        <fullName evidence="2">Vacuolar membrane-associated protein Iml1 N-terminal domain-containing protein</fullName>
    </recommendedName>
</protein>
<organism evidence="3 4">
    <name type="scientific">Polarella glacialis</name>
    <name type="common">Dinoflagellate</name>
    <dbReference type="NCBI Taxonomy" id="89957"/>
    <lineage>
        <taxon>Eukaryota</taxon>
        <taxon>Sar</taxon>
        <taxon>Alveolata</taxon>
        <taxon>Dinophyceae</taxon>
        <taxon>Suessiales</taxon>
        <taxon>Suessiaceae</taxon>
        <taxon>Polarella</taxon>
    </lineage>
</organism>
<evidence type="ECO:0000313" key="3">
    <source>
        <dbReference type="EMBL" id="CAE8634498.1"/>
    </source>
</evidence>
<dbReference type="GO" id="GO:0010508">
    <property type="term" value="P:positive regulation of autophagy"/>
    <property type="evidence" value="ECO:0007669"/>
    <property type="project" value="TreeGrafter"/>
</dbReference>
<keyword evidence="4" id="KW-1185">Reference proteome</keyword>
<feature type="domain" description="Vacuolar membrane-associated protein Iml1 N-terminal" evidence="2">
    <location>
        <begin position="1"/>
        <end position="78"/>
    </location>
</feature>
<evidence type="ECO:0000256" key="1">
    <source>
        <dbReference type="SAM" id="MobiDB-lite"/>
    </source>
</evidence>
<dbReference type="GO" id="GO:1990130">
    <property type="term" value="C:GATOR1 complex"/>
    <property type="evidence" value="ECO:0007669"/>
    <property type="project" value="TreeGrafter"/>
</dbReference>
<dbReference type="OrthoDB" id="39497at2759"/>
<comment type="caution">
    <text evidence="3">The sequence shown here is derived from an EMBL/GenBank/DDBJ whole genome shotgun (WGS) entry which is preliminary data.</text>
</comment>
<sequence>NTLECLNLALDVFDNHHLDRLLKVCGQIVVLLTAGSGLIQTECKELYQLTHDRCISAGHCGFQMISVREPPLHRVPWVAWPGGPSPSEKDVEVSLSMTEYCRGGTMESEDGELTSFPPWISYSYYPEVSFCPCTHSTSWVRSSLLPLSELSRANAGVWHVPRWSEEQCSFAEQSRRRDLSESGISSAGVSRSGSSQTLQGSLQGQGPPRLQELPRHVLRAQAMAPPWDDIKAPCLRSYFTRTGATVNKYFLNKYFGTSYCVQPGVFYDGDRDVEWEKRELMYDLIGLRLAALGGTQLCGQGQISEPASVSPGTVGTMPRTMLSLIVTAACGTQWKFESQEEGLIVSRSVSAAGPARSKAGSYIYERFFVRSHIVLPNQVKNPATGAPVPRSPRGLEFIKSRRIFHLQERLEWNELDHIISGTLPIPPALPYPVAKLQGRENLKDECPGWKLRGAMKQHIFVLIPMEEAARSHTDFVRSSLDALGGSIEIGADPFEALHRICREDSSLSGRASRTAKEQASVAADIQRLSSCDSLRSLREETADGSEADEPLTEVWPHYMGSMASEMSNSPSDKKERAYSGQTDRSDKKEHDEDRYGIAGSAVRRRTAEQFQVFKAGLEELCFGRQRSRAGGRARALETMLDIRVDAVTDDFLVKRAGSKVRVRDADIPSSFLQSRDWFHLFYDDAFCPPKFFHLVVQWIACSSIHMVHFMTKLGRLSEENGFRLVRLPIAQLFPQPAPQWTWGGDQETNFDRLSLYPRRKIRLPRCEGAAKEALFAKLLDRWTQPPMNFLFIFSSPIADFKVIAVPDAAQPQRQENYQIHQRHKGWVLCDGKGLCLIALREECIYWMENRLLLLETRDAQMSEEQVGEAEVLRTEFLEVTQTVLDEVSFGGEFALR</sequence>
<dbReference type="InterPro" id="IPR027244">
    <property type="entry name" value="IML1"/>
</dbReference>
<gene>
    <name evidence="3" type="ORF">PGLA1383_LOCUS50147</name>
</gene>
<dbReference type="Pfam" id="PF12257">
    <property type="entry name" value="IML1"/>
    <property type="match status" value="1"/>
</dbReference>
<feature type="region of interest" description="Disordered" evidence="1">
    <location>
        <begin position="562"/>
        <end position="594"/>
    </location>
</feature>
<dbReference type="AlphaFoldDB" id="A0A813H979"/>
<name>A0A813H979_POLGL</name>
<feature type="region of interest" description="Disordered" evidence="1">
    <location>
        <begin position="175"/>
        <end position="209"/>
    </location>
</feature>
<reference evidence="3" key="1">
    <citation type="submission" date="2021-02" db="EMBL/GenBank/DDBJ databases">
        <authorList>
            <person name="Dougan E. K."/>
            <person name="Rhodes N."/>
            <person name="Thang M."/>
            <person name="Chan C."/>
        </authorList>
    </citation>
    <scope>NUCLEOTIDE SEQUENCE</scope>
</reference>
<dbReference type="PANTHER" id="PTHR13179">
    <property type="entry name" value="DEP DOMAIN CONTAINING PROTEIN 5"/>
    <property type="match status" value="1"/>
</dbReference>
<dbReference type="EMBL" id="CAJNNV010031039">
    <property type="protein sequence ID" value="CAE8634498.1"/>
    <property type="molecule type" value="Genomic_DNA"/>
</dbReference>
<dbReference type="InterPro" id="IPR048255">
    <property type="entry name" value="IML1_N"/>
</dbReference>
<dbReference type="GO" id="GO:1904262">
    <property type="term" value="P:negative regulation of TORC1 signaling"/>
    <property type="evidence" value="ECO:0007669"/>
    <property type="project" value="TreeGrafter"/>
</dbReference>
<dbReference type="GO" id="GO:0005096">
    <property type="term" value="F:GTPase activator activity"/>
    <property type="evidence" value="ECO:0007669"/>
    <property type="project" value="InterPro"/>
</dbReference>